<comment type="caution">
    <text evidence="4">The sequence shown here is derived from an EMBL/GenBank/DDBJ whole genome shotgun (WGS) entry which is preliminary data.</text>
</comment>
<evidence type="ECO:0000256" key="1">
    <source>
        <dbReference type="SAM" id="Coils"/>
    </source>
</evidence>
<feature type="compositionally biased region" description="Basic residues" evidence="2">
    <location>
        <begin position="2084"/>
        <end position="2095"/>
    </location>
</feature>
<feature type="compositionally biased region" description="Basic and acidic residues" evidence="2">
    <location>
        <begin position="856"/>
        <end position="867"/>
    </location>
</feature>
<dbReference type="STRING" id="106004.A0A1Y2G3Z6"/>
<dbReference type="SMART" id="SM00233">
    <property type="entry name" value="PH"/>
    <property type="match status" value="1"/>
</dbReference>
<protein>
    <recommendedName>
        <fullName evidence="3">PH domain-containing protein</fullName>
    </recommendedName>
</protein>
<feature type="compositionally biased region" description="Basic and acidic residues" evidence="2">
    <location>
        <begin position="829"/>
        <end position="841"/>
    </location>
</feature>
<dbReference type="InParanoid" id="A0A1Y2G3Z6"/>
<feature type="region of interest" description="Disordered" evidence="2">
    <location>
        <begin position="1389"/>
        <end position="1514"/>
    </location>
</feature>
<feature type="compositionally biased region" description="Polar residues" evidence="2">
    <location>
        <begin position="1973"/>
        <end position="1988"/>
    </location>
</feature>
<evidence type="ECO:0000259" key="3">
    <source>
        <dbReference type="PROSITE" id="PS50003"/>
    </source>
</evidence>
<dbReference type="InterPro" id="IPR053005">
    <property type="entry name" value="Nuclear_Pos-Cytoskel_Interact"/>
</dbReference>
<keyword evidence="5" id="KW-1185">Reference proteome</keyword>
<dbReference type="OrthoDB" id="2149224at2759"/>
<feature type="compositionally biased region" description="Basic and acidic residues" evidence="2">
    <location>
        <begin position="896"/>
        <end position="905"/>
    </location>
</feature>
<feature type="region of interest" description="Disordered" evidence="2">
    <location>
        <begin position="1"/>
        <end position="64"/>
    </location>
</feature>
<feature type="region of interest" description="Disordered" evidence="2">
    <location>
        <begin position="2079"/>
        <end position="2172"/>
    </location>
</feature>
<gene>
    <name evidence="4" type="ORF">BCR35DRAFT_5375</name>
</gene>
<dbReference type="InterPro" id="IPR001849">
    <property type="entry name" value="PH_domain"/>
</dbReference>
<sequence>MAPSIILPSQGTSSHNGPPSPTPSARSNRSFLDEDPYPDGSLRRGSFSSSHATPSAASPQLGGGDLLAKLEGLLNSKANEIHLAGQLGAALLQQQQELETRIRELAEVQQSFAMSPAGQRRARGNGTAEDSDGEKEVGEETKRRLEELENDLKQWDESNSGLYQTVGMAAAQGVPSIDALQNEDEGMDGQQTPQRRSSTASFHNPSDAPSHIRQRAPSLSHPDVPASLSQTLATSSSTHSVDPSASRRARNNAQHRNNDIELATEIGQSLLSEVRRLQALLAEKEEHIKEMQKERDAVENELENQNVSRRVIEESVEKYKEENWNLELASQEMRNALTDSQAALQKADLERTRALKDLSTTRETLDTQRIETEKLTNQLETLRAKHETDMATMRKHTAGLQRDKSDLASTLEGLKTELATKSRGIKRSGSKQDGVEGLGDEDDRFEDEEGLEDDEDVFRGGARRKTGEGFLPGSPGDLFSEFGDESPQGSPAFQRDALNSDDSLKSGLAHAQRTIATLRTSLAREKAAKMDLRRQLAGAGGNDSWEDESEVGGTSTPARNGLAPGSARGARGSARGRGSASRRGARGGAAHGPSRLAKEFAGDSSIDSIDEEEVVDSFDSPGDGASIFEHHFPSKGGADEDDMSEGFDSPIPTRPRHRSHNSVHSIDMDPAFAHHQSDDDASIRSRDSYAPQSTLADVLGSNGRPASIASYSRGNRPISGMFSGFDIDQEASIDRPAPLVFTEVATMTDPLPEPALLEQLKAEHTQLRGEHTQLRDEHSLLQGQHSELVGQHSQLVDQHSQLVGKHSQLNDGHSQLKDGHSQLQNGHKQLQDEHSQLKDGHSRLVDEHSQLTNEHTQLKDGHSKLSTDHSTLQLSSHELAAALAAAQALHQQADSAHSRAVEDHSATQASLKQVEEERASALKDLETTREELQKIDNERTAALADLATTRETLKKVEEERTRALGDLAAAQKALEETQADRSRALEELSTTKATLEKANLDHAVALKDLAAAQEKHEQADSERTRVLAELAAVQQALQHAQADRSRALEDLSNSHEMLKQTDAERGAALEKVNADHASALKSLAAAEEKHQQVDSDRTRVLAELVTLRQTHVDRSRALEDLSATHETLKQTDAERGAALEKINADHAAALKSLAAAEEKHQQVNSDRTRVVAELAAVQATLQQAHADHSRAIEDLSTTQETLKQTDAERAAALKDLAAAREKHEQIDLERTRALDDLTNTRQTLDTHRSEKEKLSNELAALRAIPPPPPVSHVAVQATPEPLPVVRTTEVGVSTDPLVVPQGVEMEVQTDPLPNSTPVPTSVATFSTPTSNRAGRMEDRALSNQPSLSSLGIGKLSSFFGGYKAKEEVPPVPTLPQDDTIRSFAGIEGLRQAPAESDNESEDTDRAMETETETETDVEFEDARESIGAPTPTGSDGHNRSASLNDFHSVRSGQSTFVTAGSEAEREEDSESEVEVLRESPQRYRASKSRGVGSSTKETTPRKPLVVTTDASMQTEEWKPEPVIVYRTVATAASPAPQTPSTAGFPVVPSKRDSINTFGRAESPDALDESAAAATAFLGGAGLAAAFADRPLSPEEHLRPESALSSFSQITDDVDSLAAQSTLDKGKGPALNSLMGPPPTPSRHSTRNALRANAVPRKSNLSTASSASLRQPPPRPTSPPPADLLFRAQSPTFDEDYQNRRPVNGLLAPGMVASRSQGSSMPPPRGSASSQNLRVRPQTSMSMSEYANSQAQKAVERSKQSNARTPRQGPSSSAVSISDLSMHSDMSRRMSMASDRTSEGGFDGPPQPLRSGGDSTDPQVIHAITQTMIGEFLYKYTRRSIGKGHSEKRHRRFFWVHPYTKTLYWSSADPGAQNTNQSSAKSVFIEGVRQVLDPNPNPPGLHQGSIIVKTPNREMKITASTRERHDMWFNAINYLLARPDVPSTPGPASRAGTGPSSPATQSSRKSTPLDFGATPNSRLYNLTSQSDSRLTPKPTRGSRMSQSVGRAFKRSGTAAEEYERQNAFESPRSLRTYSGLIGADESIEVVDRSEIPVDFDEDDDGYEGLENVRACCGGTHDVGSLSRRGGGHHHHHRHSHHSDNESFATPLQTPSANRSRSKSAATGASSFSRRLAAASTSTTSSPQRRKPVPSLEPNAPLTPLAINTGARRQPSAP</sequence>
<feature type="compositionally biased region" description="Low complexity" evidence="2">
    <location>
        <begin position="1777"/>
        <end position="1794"/>
    </location>
</feature>
<feature type="compositionally biased region" description="Polar residues" evidence="2">
    <location>
        <begin position="1759"/>
        <end position="1775"/>
    </location>
</feature>
<feature type="compositionally biased region" description="Basic and acidic residues" evidence="2">
    <location>
        <begin position="134"/>
        <end position="156"/>
    </location>
</feature>
<dbReference type="GO" id="GO:0000226">
    <property type="term" value="P:microtubule cytoskeleton organization"/>
    <property type="evidence" value="ECO:0007669"/>
    <property type="project" value="TreeGrafter"/>
</dbReference>
<keyword evidence="1" id="KW-0175">Coiled coil</keyword>
<name>A0A1Y2G3Z6_9BASI</name>
<feature type="region of interest" description="Disordered" evidence="2">
    <location>
        <begin position="174"/>
        <end position="259"/>
    </location>
</feature>
<feature type="region of interest" description="Disordered" evidence="2">
    <location>
        <begin position="805"/>
        <end position="841"/>
    </location>
</feature>
<feature type="compositionally biased region" description="Low complexity" evidence="2">
    <location>
        <begin position="563"/>
        <end position="582"/>
    </location>
</feature>
<feature type="compositionally biased region" description="Polar residues" evidence="2">
    <location>
        <begin position="1431"/>
        <end position="1458"/>
    </location>
</feature>
<feature type="compositionally biased region" description="Pro residues" evidence="2">
    <location>
        <begin position="1670"/>
        <end position="1681"/>
    </location>
</feature>
<feature type="region of interest" description="Disordered" evidence="2">
    <location>
        <begin position="1939"/>
        <end position="2024"/>
    </location>
</feature>
<evidence type="ECO:0000256" key="2">
    <source>
        <dbReference type="SAM" id="MobiDB-lite"/>
    </source>
</evidence>
<feature type="region of interest" description="Disordered" evidence="2">
    <location>
        <begin position="852"/>
        <end position="871"/>
    </location>
</feature>
<feature type="compositionally biased region" description="Polar residues" evidence="2">
    <location>
        <begin position="2100"/>
        <end position="2122"/>
    </location>
</feature>
<dbReference type="SUPFAM" id="SSF50729">
    <property type="entry name" value="PH domain-like"/>
    <property type="match status" value="1"/>
</dbReference>
<dbReference type="Proteomes" id="UP000193467">
    <property type="component" value="Unassembled WGS sequence"/>
</dbReference>
<evidence type="ECO:0000313" key="5">
    <source>
        <dbReference type="Proteomes" id="UP000193467"/>
    </source>
</evidence>
<feature type="region of interest" description="Disordered" evidence="2">
    <location>
        <begin position="533"/>
        <end position="686"/>
    </location>
</feature>
<feature type="compositionally biased region" description="Polar residues" evidence="2">
    <location>
        <begin position="1311"/>
        <end position="1332"/>
    </location>
</feature>
<organism evidence="4 5">
    <name type="scientific">Leucosporidium creatinivorum</name>
    <dbReference type="NCBI Taxonomy" id="106004"/>
    <lineage>
        <taxon>Eukaryota</taxon>
        <taxon>Fungi</taxon>
        <taxon>Dikarya</taxon>
        <taxon>Basidiomycota</taxon>
        <taxon>Pucciniomycotina</taxon>
        <taxon>Microbotryomycetes</taxon>
        <taxon>Leucosporidiales</taxon>
        <taxon>Leucosporidium</taxon>
    </lineage>
</organism>
<dbReference type="GO" id="GO:0015631">
    <property type="term" value="F:tubulin binding"/>
    <property type="evidence" value="ECO:0007669"/>
    <property type="project" value="TreeGrafter"/>
</dbReference>
<evidence type="ECO:0000313" key="4">
    <source>
        <dbReference type="EMBL" id="ORY92645.1"/>
    </source>
</evidence>
<accession>A0A1Y2G3Z6</accession>
<dbReference type="PANTHER" id="PTHR28190:SF1">
    <property type="entry name" value="NUCLEAR MIGRATION PROTEIN NUM1"/>
    <property type="match status" value="1"/>
</dbReference>
<dbReference type="PANTHER" id="PTHR28190">
    <property type="entry name" value="NUCLEAR MIGRATION PROTEIN NUM1"/>
    <property type="match status" value="1"/>
</dbReference>
<dbReference type="GO" id="GO:0005543">
    <property type="term" value="F:phospholipid binding"/>
    <property type="evidence" value="ECO:0007669"/>
    <property type="project" value="InterPro"/>
</dbReference>
<feature type="compositionally biased region" description="Basic and acidic residues" evidence="2">
    <location>
        <begin position="675"/>
        <end position="686"/>
    </location>
</feature>
<feature type="compositionally biased region" description="Polar residues" evidence="2">
    <location>
        <begin position="1726"/>
        <end position="1751"/>
    </location>
</feature>
<feature type="compositionally biased region" description="Acidic residues" evidence="2">
    <location>
        <begin position="1464"/>
        <end position="1473"/>
    </location>
</feature>
<feature type="region of interest" description="Disordered" evidence="2">
    <location>
        <begin position="422"/>
        <end position="505"/>
    </location>
</feature>
<dbReference type="GO" id="GO:0032065">
    <property type="term" value="P:maintenance of protein location in cell cortex"/>
    <property type="evidence" value="ECO:0007669"/>
    <property type="project" value="InterPro"/>
</dbReference>
<feature type="domain" description="PH" evidence="3">
    <location>
        <begin position="1825"/>
        <end position="1936"/>
    </location>
</feature>
<dbReference type="Pfam" id="PF12814">
    <property type="entry name" value="Mcp5_PH"/>
    <property type="match status" value="1"/>
</dbReference>
<feature type="region of interest" description="Disordered" evidence="2">
    <location>
        <begin position="894"/>
        <end position="920"/>
    </location>
</feature>
<feature type="compositionally biased region" description="Polar residues" evidence="2">
    <location>
        <begin position="189"/>
        <end position="204"/>
    </location>
</feature>
<reference evidence="4 5" key="1">
    <citation type="submission" date="2016-07" db="EMBL/GenBank/DDBJ databases">
        <title>Pervasive Adenine N6-methylation of Active Genes in Fungi.</title>
        <authorList>
            <consortium name="DOE Joint Genome Institute"/>
            <person name="Mondo S.J."/>
            <person name="Dannebaum R.O."/>
            <person name="Kuo R.C."/>
            <person name="Labutti K."/>
            <person name="Haridas S."/>
            <person name="Kuo A."/>
            <person name="Salamov A."/>
            <person name="Ahrendt S.R."/>
            <person name="Lipzen A."/>
            <person name="Sullivan W."/>
            <person name="Andreopoulos W.B."/>
            <person name="Clum A."/>
            <person name="Lindquist E."/>
            <person name="Daum C."/>
            <person name="Ramamoorthy G.K."/>
            <person name="Gryganskyi A."/>
            <person name="Culley D."/>
            <person name="Magnuson J.K."/>
            <person name="James T.Y."/>
            <person name="O'Malley M.A."/>
            <person name="Stajich J.E."/>
            <person name="Spatafora J.W."/>
            <person name="Visel A."/>
            <person name="Grigoriev I.V."/>
        </authorList>
    </citation>
    <scope>NUCLEOTIDE SEQUENCE [LARGE SCALE GENOMIC DNA]</scope>
    <source>
        <strain evidence="4 5">62-1032</strain>
    </source>
</reference>
<feature type="compositionally biased region" description="Low complexity" evidence="2">
    <location>
        <begin position="226"/>
        <end position="240"/>
    </location>
</feature>
<feature type="region of interest" description="Disordered" evidence="2">
    <location>
        <begin position="1711"/>
        <end position="1815"/>
    </location>
</feature>
<dbReference type="GO" id="GO:0005739">
    <property type="term" value="C:mitochondrion"/>
    <property type="evidence" value="ECO:0007669"/>
    <property type="project" value="TreeGrafter"/>
</dbReference>
<feature type="coiled-coil region" evidence="1">
    <location>
        <begin position="1202"/>
        <end position="1264"/>
    </location>
</feature>
<feature type="compositionally biased region" description="Polar residues" evidence="2">
    <location>
        <begin position="1953"/>
        <end position="1965"/>
    </location>
</feature>
<dbReference type="GO" id="GO:0005938">
    <property type="term" value="C:cell cortex"/>
    <property type="evidence" value="ECO:0007669"/>
    <property type="project" value="InterPro"/>
</dbReference>
<feature type="compositionally biased region" description="Low complexity" evidence="2">
    <location>
        <begin position="2123"/>
        <end position="2141"/>
    </location>
</feature>
<feature type="compositionally biased region" description="Low complexity" evidence="2">
    <location>
        <begin position="46"/>
        <end position="58"/>
    </location>
</feature>
<dbReference type="CDD" id="cd13365">
    <property type="entry name" value="PH_PLC_plant-like"/>
    <property type="match status" value="1"/>
</dbReference>
<feature type="compositionally biased region" description="Acidic residues" evidence="2">
    <location>
        <begin position="438"/>
        <end position="456"/>
    </location>
</feature>
<feature type="region of interest" description="Disordered" evidence="2">
    <location>
        <begin position="1614"/>
        <end position="1685"/>
    </location>
</feature>
<dbReference type="InterPro" id="IPR024774">
    <property type="entry name" value="PH_dom-Mcp5-type"/>
</dbReference>
<dbReference type="PROSITE" id="PS50003">
    <property type="entry name" value="PH_DOMAIN"/>
    <property type="match status" value="1"/>
</dbReference>
<feature type="compositionally biased region" description="Acidic residues" evidence="2">
    <location>
        <begin position="1409"/>
        <end position="1421"/>
    </location>
</feature>
<dbReference type="EMBL" id="MCGR01000001">
    <property type="protein sequence ID" value="ORY92645.1"/>
    <property type="molecule type" value="Genomic_DNA"/>
</dbReference>
<feature type="compositionally biased region" description="Polar residues" evidence="2">
    <location>
        <begin position="1658"/>
        <end position="1668"/>
    </location>
</feature>
<proteinExistence type="predicted"/>
<feature type="compositionally biased region" description="Polar residues" evidence="2">
    <location>
        <begin position="7"/>
        <end position="30"/>
    </location>
</feature>
<feature type="region of interest" description="Disordered" evidence="2">
    <location>
        <begin position="109"/>
        <end position="156"/>
    </location>
</feature>
<feature type="region of interest" description="Disordered" evidence="2">
    <location>
        <begin position="1308"/>
        <end position="1336"/>
    </location>
</feature>
<feature type="coiled-coil region" evidence="1">
    <location>
        <begin position="274"/>
        <end position="336"/>
    </location>
</feature>